<dbReference type="InterPro" id="IPR029058">
    <property type="entry name" value="AB_hydrolase_fold"/>
</dbReference>
<dbReference type="PANTHER" id="PTHR43194:SF2">
    <property type="entry name" value="PEROXISOMAL MEMBRANE PROTEIN LPX1"/>
    <property type="match status" value="1"/>
</dbReference>
<evidence type="ECO:0000313" key="3">
    <source>
        <dbReference type="Proteomes" id="UP000243052"/>
    </source>
</evidence>
<protein>
    <submittedName>
        <fullName evidence="2">HEL242Cp</fullName>
    </submittedName>
</protein>
<name>A0A0X8HTA0_9SACH</name>
<dbReference type="Gene3D" id="3.40.50.1820">
    <property type="entry name" value="alpha/beta hydrolase"/>
    <property type="match status" value="1"/>
</dbReference>
<dbReference type="EMBL" id="CP014245">
    <property type="protein sequence ID" value="AMD21039.1"/>
    <property type="molecule type" value="Genomic_DNA"/>
</dbReference>
<dbReference type="PANTHER" id="PTHR43194">
    <property type="entry name" value="HYDROLASE ALPHA/BETA FOLD FAMILY"/>
    <property type="match status" value="1"/>
</dbReference>
<keyword evidence="3" id="KW-1185">Reference proteome</keyword>
<dbReference type="InterPro" id="IPR000073">
    <property type="entry name" value="AB_hydrolase_1"/>
</dbReference>
<dbReference type="GeneID" id="28724315"/>
<evidence type="ECO:0000313" key="2">
    <source>
        <dbReference type="EMBL" id="AMD21039.1"/>
    </source>
</evidence>
<feature type="domain" description="AB hydrolase-1" evidence="1">
    <location>
        <begin position="67"/>
        <end position="336"/>
    </location>
</feature>
<dbReference type="OrthoDB" id="94039at2759"/>
<sequence>MHMMTGTNSNIEDIEKYFHSEVCYTPAKAPRSYPEAVVDNSKDTLEVCYFKHVPKVSFPAGGTVVNLVFAHGTGLNSGVWDYYLVPLLKAAQQSNGVWSLGTVLFVDQVNHGDSAVRNAGKLGMNCDWGDGSHDICLVALKELPLPGKDIINIAVGHSMGGCQVMYTTIIYPGLFSMIIGLEPVVWTHTEDHTNYLTAIPHRVYDSVLAKNKDYFANEEDFMKFRSTSLYVKSHPDIEKRFWDYERISNPDGSISMKCSVPQLLASYVGNRPAADMLMKCLRFVRTPMVSIFGGASHWCHQESKDFLRDNVPNYIVDSVPGGTHLFCMEIPDAVNEFLVKYIVKAAQEPRDNLAPVSDRDAKFQELYRDLAIHRIGNGRGSLFKL</sequence>
<gene>
    <name evidence="2" type="ORF">AW171_hschr52972</name>
</gene>
<organism evidence="2 3">
    <name type="scientific">Eremothecium sinecaudum</name>
    <dbReference type="NCBI Taxonomy" id="45286"/>
    <lineage>
        <taxon>Eukaryota</taxon>
        <taxon>Fungi</taxon>
        <taxon>Dikarya</taxon>
        <taxon>Ascomycota</taxon>
        <taxon>Saccharomycotina</taxon>
        <taxon>Saccharomycetes</taxon>
        <taxon>Saccharomycetales</taxon>
        <taxon>Saccharomycetaceae</taxon>
        <taxon>Eremothecium</taxon>
    </lineage>
</organism>
<dbReference type="Proteomes" id="UP000243052">
    <property type="component" value="Chromosome v"/>
</dbReference>
<evidence type="ECO:0000259" key="1">
    <source>
        <dbReference type="Pfam" id="PF12697"/>
    </source>
</evidence>
<dbReference type="AlphaFoldDB" id="A0A0X8HTA0"/>
<dbReference type="InterPro" id="IPR050228">
    <property type="entry name" value="Carboxylesterase_BioH"/>
</dbReference>
<reference evidence="2 3" key="1">
    <citation type="submission" date="2016-01" db="EMBL/GenBank/DDBJ databases">
        <title>Genome sequence of the yeast Holleya sinecauda.</title>
        <authorList>
            <person name="Dietrich F.S."/>
        </authorList>
    </citation>
    <scope>NUCLEOTIDE SEQUENCE [LARGE SCALE GENOMIC DNA]</scope>
    <source>
        <strain evidence="2 3">ATCC 58844</strain>
    </source>
</reference>
<proteinExistence type="predicted"/>
<dbReference type="STRING" id="45286.A0A0X8HTA0"/>
<dbReference type="Pfam" id="PF12697">
    <property type="entry name" value="Abhydrolase_6"/>
    <property type="match status" value="1"/>
</dbReference>
<dbReference type="SUPFAM" id="SSF53474">
    <property type="entry name" value="alpha/beta-Hydrolases"/>
    <property type="match status" value="1"/>
</dbReference>
<dbReference type="RefSeq" id="XP_017988035.1">
    <property type="nucleotide sequence ID" value="XM_018132684.1"/>
</dbReference>
<accession>A0A0X8HTA0</accession>